<comment type="caution">
    <text evidence="3">Lacks conserved residue(s) required for the propagation of feature annotation.</text>
</comment>
<reference evidence="6 7" key="1">
    <citation type="submission" date="2016-08" db="EMBL/GenBank/DDBJ databases">
        <title>Complete Genome Sequence Of The Indigo Reducing Clostridium isatidis DSM15098.</title>
        <authorList>
            <person name="Little G.T."/>
            <person name="Minton N.P."/>
        </authorList>
    </citation>
    <scope>NUCLEOTIDE SEQUENCE [LARGE SCALE GENOMIC DNA]</scope>
    <source>
        <strain evidence="6 7">DSM 15098</strain>
    </source>
</reference>
<dbReference type="GO" id="GO:0000156">
    <property type="term" value="F:phosphorelay response regulator activity"/>
    <property type="evidence" value="ECO:0007669"/>
    <property type="project" value="InterPro"/>
</dbReference>
<dbReference type="SMART" id="SM00850">
    <property type="entry name" value="LytTR"/>
    <property type="match status" value="1"/>
</dbReference>
<dbReference type="Pfam" id="PF00072">
    <property type="entry name" value="Response_reg"/>
    <property type="match status" value="1"/>
</dbReference>
<dbReference type="InterPro" id="IPR001789">
    <property type="entry name" value="Sig_transdc_resp-reg_receiver"/>
</dbReference>
<keyword evidence="7" id="KW-1185">Reference proteome</keyword>
<dbReference type="RefSeq" id="WP_119865873.1">
    <property type="nucleotide sequence ID" value="NZ_CP016786.1"/>
</dbReference>
<dbReference type="InterPro" id="IPR011006">
    <property type="entry name" value="CheY-like_superfamily"/>
</dbReference>
<evidence type="ECO:0000259" key="4">
    <source>
        <dbReference type="PROSITE" id="PS50110"/>
    </source>
</evidence>
<dbReference type="InterPro" id="IPR046947">
    <property type="entry name" value="LytR-like"/>
</dbReference>
<comment type="function">
    <text evidence="2">May play the central regulatory role in sporulation. It may be an element of the effector pathway responsible for the activation of sporulation genes in response to nutritional stress. Spo0A may act in concert with spo0H (a sigma factor) to control the expression of some genes that are critical to the sporulation process.</text>
</comment>
<dbReference type="EMBL" id="CP016786">
    <property type="protein sequence ID" value="ASW43738.1"/>
    <property type="molecule type" value="Genomic_DNA"/>
</dbReference>
<evidence type="ECO:0000256" key="1">
    <source>
        <dbReference type="ARBA" id="ARBA00018672"/>
    </source>
</evidence>
<evidence type="ECO:0000259" key="5">
    <source>
        <dbReference type="PROSITE" id="PS50930"/>
    </source>
</evidence>
<dbReference type="AlphaFoldDB" id="A0A343JDY0"/>
<evidence type="ECO:0000313" key="7">
    <source>
        <dbReference type="Proteomes" id="UP000264883"/>
    </source>
</evidence>
<organism evidence="6 7">
    <name type="scientific">Clostridium isatidis</name>
    <dbReference type="NCBI Taxonomy" id="182773"/>
    <lineage>
        <taxon>Bacteria</taxon>
        <taxon>Bacillati</taxon>
        <taxon>Bacillota</taxon>
        <taxon>Clostridia</taxon>
        <taxon>Eubacteriales</taxon>
        <taxon>Clostridiaceae</taxon>
        <taxon>Clostridium</taxon>
    </lineage>
</organism>
<dbReference type="PANTHER" id="PTHR37299:SF1">
    <property type="entry name" value="STAGE 0 SPORULATION PROTEIN A HOMOLOG"/>
    <property type="match status" value="1"/>
</dbReference>
<accession>A0A343JDY0</accession>
<feature type="domain" description="Response regulatory" evidence="4">
    <location>
        <begin position="1"/>
        <end position="61"/>
    </location>
</feature>
<feature type="domain" description="HTH LytTR-type" evidence="5">
    <location>
        <begin position="71"/>
        <end position="142"/>
    </location>
</feature>
<dbReference type="Gene3D" id="3.40.50.2300">
    <property type="match status" value="1"/>
</dbReference>
<dbReference type="SUPFAM" id="SSF52172">
    <property type="entry name" value="CheY-like"/>
    <property type="match status" value="1"/>
</dbReference>
<dbReference type="PROSITE" id="PS50110">
    <property type="entry name" value="RESPONSE_REGULATORY"/>
    <property type="match status" value="1"/>
</dbReference>
<dbReference type="PROSITE" id="PS50930">
    <property type="entry name" value="HTH_LYTTR"/>
    <property type="match status" value="1"/>
</dbReference>
<dbReference type="InterPro" id="IPR007492">
    <property type="entry name" value="LytTR_DNA-bd_dom"/>
</dbReference>
<name>A0A343JDY0_9CLOT</name>
<dbReference type="KEGG" id="cia:BEN51_09660"/>
<evidence type="ECO:0000256" key="2">
    <source>
        <dbReference type="ARBA" id="ARBA00024867"/>
    </source>
</evidence>
<evidence type="ECO:0000313" key="6">
    <source>
        <dbReference type="EMBL" id="ASW43738.1"/>
    </source>
</evidence>
<dbReference type="OrthoDB" id="9802383at2"/>
<dbReference type="Pfam" id="PF04397">
    <property type="entry name" value="LytTR"/>
    <property type="match status" value="1"/>
</dbReference>
<dbReference type="PANTHER" id="PTHR37299">
    <property type="entry name" value="TRANSCRIPTIONAL REGULATOR-RELATED"/>
    <property type="match status" value="1"/>
</dbReference>
<sequence length="177" mass="20272">MPLLSGIDIAKEIRNIDKITNIIFLTSSPEFALASYSVRANNYLLKPFTATELFRILDDVAEIIINSQKYIIVKGIDATYKVFLREIEYLEAQNKYLIINLSNGSNLKTKEPLYSFSNKLLLEDGFYKCHRSFLINLNKIKSFTSKDIKMQSGAIVPIARSVSKVFVDIYFSFSFKN</sequence>
<dbReference type="Gene3D" id="2.40.50.1020">
    <property type="entry name" value="LytTr DNA-binding domain"/>
    <property type="match status" value="1"/>
</dbReference>
<protein>
    <recommendedName>
        <fullName evidence="1">Stage 0 sporulation protein A homolog</fullName>
    </recommendedName>
</protein>
<dbReference type="GO" id="GO:0003677">
    <property type="term" value="F:DNA binding"/>
    <property type="evidence" value="ECO:0007669"/>
    <property type="project" value="InterPro"/>
</dbReference>
<dbReference type="Proteomes" id="UP000264883">
    <property type="component" value="Chromosome"/>
</dbReference>
<evidence type="ECO:0000256" key="3">
    <source>
        <dbReference type="PROSITE-ProRule" id="PRU00169"/>
    </source>
</evidence>
<gene>
    <name evidence="6" type="ORF">BEN51_09660</name>
</gene>
<proteinExistence type="predicted"/>